<feature type="transmembrane region" description="Helical" evidence="1">
    <location>
        <begin position="75"/>
        <end position="94"/>
    </location>
</feature>
<dbReference type="Pfam" id="PF17113">
    <property type="entry name" value="AmpE"/>
    <property type="match status" value="1"/>
</dbReference>
<comment type="caution">
    <text evidence="2">The sequence shown here is derived from an EMBL/GenBank/DDBJ whole genome shotgun (WGS) entry which is preliminary data.</text>
</comment>
<proteinExistence type="predicted"/>
<dbReference type="AlphaFoldDB" id="A0A9X3EBS7"/>
<sequence>MKFLVLFLAVLLHYQLPHKTSVRRFRSFEGWLARVHRLPVVANSSADLRFGLVVVLPVLAFALVFWFVESLAWGLPAAALEVVLLYLILSELAMSDALDQYREALLKGDVQGAFLIAEKSLAVPALGMSNDARTMNESVMRAVLFRWFQYFFMMVFWYMVADVAGVVLAWLTLQYAHTRAEGKQDYSNPRAAWYLHWLEWAPVRVLGLTYCLAGNMLSALPVWRASLWNTGSSSEQVLTDIAGAALSFAPGQREWHSAEDDVGAAAMELEEWHQLHWRSLSVWMVWLAVATIGGWML</sequence>
<dbReference type="PANTHER" id="PTHR38684">
    <property type="entry name" value="PROTEIN AMPE"/>
    <property type="match status" value="1"/>
</dbReference>
<dbReference type="InterPro" id="IPR052966">
    <property type="entry name" value="Beta-lactamase_Reg"/>
</dbReference>
<feature type="transmembrane region" description="Helical" evidence="1">
    <location>
        <begin position="48"/>
        <end position="68"/>
    </location>
</feature>
<dbReference type="GO" id="GO:0005886">
    <property type="term" value="C:plasma membrane"/>
    <property type="evidence" value="ECO:0007669"/>
    <property type="project" value="TreeGrafter"/>
</dbReference>
<dbReference type="RefSeq" id="WP_283172507.1">
    <property type="nucleotide sequence ID" value="NZ_JAPNOA010000016.1"/>
</dbReference>
<dbReference type="EMBL" id="JAPNOA010000016">
    <property type="protein sequence ID" value="MCY0964290.1"/>
    <property type="molecule type" value="Genomic_DNA"/>
</dbReference>
<keyword evidence="1" id="KW-1133">Transmembrane helix</keyword>
<evidence type="ECO:0000313" key="2">
    <source>
        <dbReference type="EMBL" id="MCY0964290.1"/>
    </source>
</evidence>
<evidence type="ECO:0000313" key="3">
    <source>
        <dbReference type="Proteomes" id="UP001150830"/>
    </source>
</evidence>
<dbReference type="Proteomes" id="UP001150830">
    <property type="component" value="Unassembled WGS sequence"/>
</dbReference>
<reference evidence="2" key="1">
    <citation type="submission" date="2022-11" db="EMBL/GenBank/DDBJ databases">
        <title>Parathalassolutuus dongxingensis gen. nov., sp. nov., a novel member of family Oceanospirillaceae isolated from a coastal shrimp pond in Guangxi, China.</title>
        <authorList>
            <person name="Chen H."/>
        </authorList>
    </citation>
    <scope>NUCLEOTIDE SEQUENCE</scope>
    <source>
        <strain evidence="2">G-43</strain>
    </source>
</reference>
<dbReference type="InterPro" id="IPR031347">
    <property type="entry name" value="AmpE"/>
</dbReference>
<dbReference type="GO" id="GO:0046677">
    <property type="term" value="P:response to antibiotic"/>
    <property type="evidence" value="ECO:0007669"/>
    <property type="project" value="TreeGrafter"/>
</dbReference>
<gene>
    <name evidence="2" type="primary">ampE</name>
    <name evidence="2" type="ORF">OUO13_03760</name>
</gene>
<accession>A0A9X3EBS7</accession>
<dbReference type="PANTHER" id="PTHR38684:SF1">
    <property type="entry name" value="PROTEIN AMPE"/>
    <property type="match status" value="1"/>
</dbReference>
<evidence type="ECO:0000256" key="1">
    <source>
        <dbReference type="SAM" id="Phobius"/>
    </source>
</evidence>
<keyword evidence="3" id="KW-1185">Reference proteome</keyword>
<name>A0A9X3EBS7_9GAMM</name>
<protein>
    <submittedName>
        <fullName evidence="2">Regulatory signaling modulator protein AmpE</fullName>
    </submittedName>
</protein>
<organism evidence="2 3">
    <name type="scientific">Parathalassolituus penaei</name>
    <dbReference type="NCBI Taxonomy" id="2997323"/>
    <lineage>
        <taxon>Bacteria</taxon>
        <taxon>Pseudomonadati</taxon>
        <taxon>Pseudomonadota</taxon>
        <taxon>Gammaproteobacteria</taxon>
        <taxon>Oceanospirillales</taxon>
        <taxon>Oceanospirillaceae</taxon>
        <taxon>Parathalassolituus</taxon>
    </lineage>
</organism>
<keyword evidence="1" id="KW-0472">Membrane</keyword>
<keyword evidence="1" id="KW-0812">Transmembrane</keyword>
<feature type="transmembrane region" description="Helical" evidence="1">
    <location>
        <begin position="147"/>
        <end position="173"/>
    </location>
</feature>